<sequence>MKLLLIGTIALMCCIYTIQQADGQIHPDDRQLKPLAAEEDVGPFQSFSEKEYQKYLDEQVLPPVWMG</sequence>
<feature type="signal peptide" evidence="1">
    <location>
        <begin position="1"/>
        <end position="23"/>
    </location>
</feature>
<feature type="chain" id="PRO_5013188951" evidence="1">
    <location>
        <begin position="24"/>
        <end position="67"/>
    </location>
</feature>
<reference evidence="2" key="1">
    <citation type="journal article" date="2018" name="PLoS Negl. Trop. Dis.">
        <title>An insight into the salivary gland and fat body transcriptome of Panstrongylus lignarius (Hemiptera: Heteroptera), the main vector of Chagas disease in Peru.</title>
        <authorList>
            <person name="Nevoa J.C."/>
            <person name="Mendes M.T."/>
            <person name="da Silva M.V."/>
            <person name="Soares S.C."/>
            <person name="Oliveira C.J.F."/>
            <person name="Ribeiro J.M.C."/>
        </authorList>
    </citation>
    <scope>NUCLEOTIDE SEQUENCE</scope>
</reference>
<dbReference type="AlphaFoldDB" id="A0A224Y729"/>
<accession>A0A224Y729</accession>
<evidence type="ECO:0000313" key="2">
    <source>
        <dbReference type="EMBL" id="JAW16411.1"/>
    </source>
</evidence>
<evidence type="ECO:0000256" key="1">
    <source>
        <dbReference type="SAM" id="SignalP"/>
    </source>
</evidence>
<proteinExistence type="predicted"/>
<protein>
    <submittedName>
        <fullName evidence="2">Putative secreted protein</fullName>
    </submittedName>
</protein>
<dbReference type="EMBL" id="GFTR01000015">
    <property type="protein sequence ID" value="JAW16411.1"/>
    <property type="molecule type" value="Transcribed_RNA"/>
</dbReference>
<organism evidence="2">
    <name type="scientific">Panstrongylus lignarius</name>
    <dbReference type="NCBI Taxonomy" id="156445"/>
    <lineage>
        <taxon>Eukaryota</taxon>
        <taxon>Metazoa</taxon>
        <taxon>Ecdysozoa</taxon>
        <taxon>Arthropoda</taxon>
        <taxon>Hexapoda</taxon>
        <taxon>Insecta</taxon>
        <taxon>Pterygota</taxon>
        <taxon>Neoptera</taxon>
        <taxon>Paraneoptera</taxon>
        <taxon>Hemiptera</taxon>
        <taxon>Heteroptera</taxon>
        <taxon>Panheteroptera</taxon>
        <taxon>Cimicomorpha</taxon>
        <taxon>Reduviidae</taxon>
        <taxon>Triatominae</taxon>
        <taxon>Panstrongylus</taxon>
    </lineage>
</organism>
<keyword evidence="1" id="KW-0732">Signal</keyword>
<name>A0A224Y729_9HEMI</name>